<reference evidence="2 3" key="1">
    <citation type="submission" date="2015-11" db="EMBL/GenBank/DDBJ databases">
        <title>Draft Genome Sequence of the Strain BR 10423 (Rhizobium sp.) isolated from nodules of Mimosa pudica.</title>
        <authorList>
            <person name="Barauna A.C."/>
            <person name="Zilli J.E."/>
            <person name="Simoes-Araujo J.L."/>
            <person name="Reis V.M."/>
            <person name="James E.K."/>
            <person name="Reis F.B.Jr."/>
            <person name="Rouws L.F."/>
            <person name="Passos S.R."/>
            <person name="Gois S.R."/>
        </authorList>
    </citation>
    <scope>NUCLEOTIDE SEQUENCE [LARGE SCALE GENOMIC DNA]</scope>
    <source>
        <strain evidence="2 3">BR10423</strain>
    </source>
</reference>
<organism evidence="2 3">
    <name type="scientific">Rhizobium altiplani</name>
    <dbReference type="NCBI Taxonomy" id="1864509"/>
    <lineage>
        <taxon>Bacteria</taxon>
        <taxon>Pseudomonadati</taxon>
        <taxon>Pseudomonadota</taxon>
        <taxon>Alphaproteobacteria</taxon>
        <taxon>Hyphomicrobiales</taxon>
        <taxon>Rhizobiaceae</taxon>
        <taxon>Rhizobium/Agrobacterium group</taxon>
        <taxon>Rhizobium</taxon>
    </lineage>
</organism>
<keyword evidence="1" id="KW-0732">Signal</keyword>
<dbReference type="EMBL" id="LNCD01000120">
    <property type="protein sequence ID" value="KWV44889.1"/>
    <property type="molecule type" value="Genomic_DNA"/>
</dbReference>
<keyword evidence="3" id="KW-1185">Reference proteome</keyword>
<name>A0A109J9M5_9HYPH</name>
<dbReference type="Proteomes" id="UP000068164">
    <property type="component" value="Unassembled WGS sequence"/>
</dbReference>
<evidence type="ECO:0008006" key="4">
    <source>
        <dbReference type="Google" id="ProtNLM"/>
    </source>
</evidence>
<evidence type="ECO:0000313" key="2">
    <source>
        <dbReference type="EMBL" id="KWV44889.1"/>
    </source>
</evidence>
<accession>A0A109J9M5</accession>
<feature type="signal peptide" evidence="1">
    <location>
        <begin position="1"/>
        <end position="23"/>
    </location>
</feature>
<sequence length="75" mass="7817">MVGCVVGAAFWLLTAFGSGCFEAADETGAAVPGAKVERQKNAAVVAAMRVRFIGILPRMAVVSNGDHHIHAVRPL</sequence>
<protein>
    <recommendedName>
        <fullName evidence="4">Lipoprotein</fullName>
    </recommendedName>
</protein>
<evidence type="ECO:0000313" key="3">
    <source>
        <dbReference type="Proteomes" id="UP000068164"/>
    </source>
</evidence>
<dbReference type="AlphaFoldDB" id="A0A109J9M5"/>
<feature type="chain" id="PRO_5007136560" description="Lipoprotein" evidence="1">
    <location>
        <begin position="24"/>
        <end position="75"/>
    </location>
</feature>
<gene>
    <name evidence="2" type="ORF">AS026_01910</name>
</gene>
<comment type="caution">
    <text evidence="2">The sequence shown here is derived from an EMBL/GenBank/DDBJ whole genome shotgun (WGS) entry which is preliminary data.</text>
</comment>
<proteinExistence type="predicted"/>
<evidence type="ECO:0000256" key="1">
    <source>
        <dbReference type="SAM" id="SignalP"/>
    </source>
</evidence>